<gene>
    <name evidence="2" type="ORF">IV203_023301</name>
</gene>
<evidence type="ECO:0000256" key="1">
    <source>
        <dbReference type="SAM" id="MobiDB-lite"/>
    </source>
</evidence>
<reference evidence="2" key="2">
    <citation type="submission" date="2021-04" db="EMBL/GenBank/DDBJ databases">
        <authorList>
            <person name="Podell S."/>
        </authorList>
    </citation>
    <scope>NUCLEOTIDE SEQUENCE</scope>
    <source>
        <strain evidence="2">Hildebrandi</strain>
    </source>
</reference>
<dbReference type="Proteomes" id="UP000693970">
    <property type="component" value="Unassembled WGS sequence"/>
</dbReference>
<protein>
    <submittedName>
        <fullName evidence="2">Uncharacterized protein</fullName>
    </submittedName>
</protein>
<proteinExistence type="predicted"/>
<sequence length="112" mass="12676">MGKRKDLKRPRHLEITLQYEHGQLHKPKNTKNNTPSSPETKSTHAKCKPRRRVRKGRKAAPSKARNPSGDESEDQPCKSVQLSKQTTTKRLLDAGCQTCLPIPHLYLYFSGG</sequence>
<comment type="caution">
    <text evidence="2">The sequence shown here is derived from an EMBL/GenBank/DDBJ whole genome shotgun (WGS) entry which is preliminary data.</text>
</comment>
<keyword evidence="3" id="KW-1185">Reference proteome</keyword>
<reference evidence="2" key="1">
    <citation type="journal article" date="2021" name="Sci. Rep.">
        <title>Diploid genomic architecture of Nitzschia inconspicua, an elite biomass production diatom.</title>
        <authorList>
            <person name="Oliver A."/>
            <person name="Podell S."/>
            <person name="Pinowska A."/>
            <person name="Traller J.C."/>
            <person name="Smith S.R."/>
            <person name="McClure R."/>
            <person name="Beliaev A."/>
            <person name="Bohutskyi P."/>
            <person name="Hill E.A."/>
            <person name="Rabines A."/>
            <person name="Zheng H."/>
            <person name="Allen L.Z."/>
            <person name="Kuo A."/>
            <person name="Grigoriev I.V."/>
            <person name="Allen A.E."/>
            <person name="Hazlebeck D."/>
            <person name="Allen E.E."/>
        </authorList>
    </citation>
    <scope>NUCLEOTIDE SEQUENCE</scope>
    <source>
        <strain evidence="2">Hildebrandi</strain>
    </source>
</reference>
<name>A0A9K3PBY9_9STRA</name>
<feature type="compositionally biased region" description="Basic residues" evidence="1">
    <location>
        <begin position="43"/>
        <end position="60"/>
    </location>
</feature>
<feature type="region of interest" description="Disordered" evidence="1">
    <location>
        <begin position="1"/>
        <end position="81"/>
    </location>
</feature>
<organism evidence="2 3">
    <name type="scientific">Nitzschia inconspicua</name>
    <dbReference type="NCBI Taxonomy" id="303405"/>
    <lineage>
        <taxon>Eukaryota</taxon>
        <taxon>Sar</taxon>
        <taxon>Stramenopiles</taxon>
        <taxon>Ochrophyta</taxon>
        <taxon>Bacillariophyta</taxon>
        <taxon>Bacillariophyceae</taxon>
        <taxon>Bacillariophycidae</taxon>
        <taxon>Bacillariales</taxon>
        <taxon>Bacillariaceae</taxon>
        <taxon>Nitzschia</taxon>
    </lineage>
</organism>
<dbReference type="EMBL" id="JAGRRH010000026">
    <property type="protein sequence ID" value="KAG7341350.1"/>
    <property type="molecule type" value="Genomic_DNA"/>
</dbReference>
<feature type="compositionally biased region" description="Polar residues" evidence="1">
    <location>
        <begin position="30"/>
        <end position="40"/>
    </location>
</feature>
<evidence type="ECO:0000313" key="3">
    <source>
        <dbReference type="Proteomes" id="UP000693970"/>
    </source>
</evidence>
<evidence type="ECO:0000313" key="2">
    <source>
        <dbReference type="EMBL" id="KAG7341350.1"/>
    </source>
</evidence>
<accession>A0A9K3PBY9</accession>
<dbReference type="AlphaFoldDB" id="A0A9K3PBY9"/>
<feature type="compositionally biased region" description="Basic residues" evidence="1">
    <location>
        <begin position="1"/>
        <end position="11"/>
    </location>
</feature>